<dbReference type="InterPro" id="IPR043519">
    <property type="entry name" value="NT_sf"/>
</dbReference>
<dbReference type="Gene3D" id="3.30.460.10">
    <property type="entry name" value="Beta Polymerase, domain 2"/>
    <property type="match status" value="1"/>
</dbReference>
<comment type="caution">
    <text evidence="2">The sequence shown here is derived from an EMBL/GenBank/DDBJ whole genome shotgun (WGS) entry which is preliminary data.</text>
</comment>
<evidence type="ECO:0000313" key="2">
    <source>
        <dbReference type="EMBL" id="OGI77986.1"/>
    </source>
</evidence>
<protein>
    <recommendedName>
        <fullName evidence="1">Polymerase nucleotidyl transferase domain-containing protein</fullName>
    </recommendedName>
</protein>
<dbReference type="AlphaFoldDB" id="A0A1F6W883"/>
<dbReference type="GO" id="GO:0016779">
    <property type="term" value="F:nucleotidyltransferase activity"/>
    <property type="evidence" value="ECO:0007669"/>
    <property type="project" value="InterPro"/>
</dbReference>
<proteinExistence type="predicted"/>
<dbReference type="InterPro" id="IPR002934">
    <property type="entry name" value="Polymerase_NTP_transf_dom"/>
</dbReference>
<name>A0A1F6W883_9BACT</name>
<reference evidence="2 3" key="1">
    <citation type="journal article" date="2016" name="Nat. Commun.">
        <title>Thousands of microbial genomes shed light on interconnected biogeochemical processes in an aquifer system.</title>
        <authorList>
            <person name="Anantharaman K."/>
            <person name="Brown C.T."/>
            <person name="Hug L.A."/>
            <person name="Sharon I."/>
            <person name="Castelle C.J."/>
            <person name="Probst A.J."/>
            <person name="Thomas B.C."/>
            <person name="Singh A."/>
            <person name="Wilkins M.J."/>
            <person name="Karaoz U."/>
            <person name="Brodie E.L."/>
            <person name="Williams K.H."/>
            <person name="Hubbard S.S."/>
            <person name="Banfield J.F."/>
        </authorList>
    </citation>
    <scope>NUCLEOTIDE SEQUENCE [LARGE SCALE GENOMIC DNA]</scope>
</reference>
<dbReference type="PANTHER" id="PTHR43449:SF1">
    <property type="entry name" value="POLYMERASE BETA NUCLEOTIDYLTRANSFERASE DOMAIN-CONTAINING PROTEIN"/>
    <property type="match status" value="1"/>
</dbReference>
<dbReference type="SUPFAM" id="SSF81301">
    <property type="entry name" value="Nucleotidyltransferase"/>
    <property type="match status" value="1"/>
</dbReference>
<dbReference type="PANTHER" id="PTHR43449">
    <property type="entry name" value="NUCLEOTIDYLTRANSFERASE"/>
    <property type="match status" value="1"/>
</dbReference>
<dbReference type="Proteomes" id="UP000177777">
    <property type="component" value="Unassembled WGS sequence"/>
</dbReference>
<dbReference type="STRING" id="1801754.A3D42_01760"/>
<evidence type="ECO:0000259" key="1">
    <source>
        <dbReference type="Pfam" id="PF01909"/>
    </source>
</evidence>
<dbReference type="Pfam" id="PF01909">
    <property type="entry name" value="NTP_transf_2"/>
    <property type="match status" value="1"/>
</dbReference>
<gene>
    <name evidence="2" type="ORF">A3D42_01760</name>
</gene>
<accession>A0A1F6W883</accession>
<feature type="domain" description="Polymerase nucleotidyl transferase" evidence="1">
    <location>
        <begin position="23"/>
        <end position="64"/>
    </location>
</feature>
<sequence length="107" mass="12159">MVKKVLPENIIKAAKSFRSSLENDRILIDSMIIFGSQAKGNTRPESDIDICVVSPSFGRNDLEEMQMLFRKARRVDSRIEPYPLNPKNLKEVDNPIVSEILSWGVLV</sequence>
<evidence type="ECO:0000313" key="3">
    <source>
        <dbReference type="Proteomes" id="UP000177777"/>
    </source>
</evidence>
<organism evidence="2 3">
    <name type="scientific">Candidatus Nomurabacteria bacterium RIFCSPHIGHO2_02_FULL_41_18</name>
    <dbReference type="NCBI Taxonomy" id="1801754"/>
    <lineage>
        <taxon>Bacteria</taxon>
        <taxon>Candidatus Nomuraibacteriota</taxon>
    </lineage>
</organism>
<dbReference type="EMBL" id="MFUE01000004">
    <property type="protein sequence ID" value="OGI77986.1"/>
    <property type="molecule type" value="Genomic_DNA"/>
</dbReference>
<dbReference type="CDD" id="cd05403">
    <property type="entry name" value="NT_KNTase_like"/>
    <property type="match status" value="1"/>
</dbReference>